<evidence type="ECO:0000313" key="4">
    <source>
        <dbReference type="Proteomes" id="UP000013167"/>
    </source>
</evidence>
<feature type="compositionally biased region" description="Polar residues" evidence="1">
    <location>
        <begin position="89"/>
        <end position="98"/>
    </location>
</feature>
<comment type="caution">
    <text evidence="3">The sequence shown here is derived from an EMBL/GenBank/DDBJ whole genome shotgun (WGS) entry which is preliminary data.</text>
</comment>
<protein>
    <recommendedName>
        <fullName evidence="2">DUF2249 domain-containing protein</fullName>
    </recommendedName>
</protein>
<dbReference type="EMBL" id="CAIZ01000092">
    <property type="protein sequence ID" value="CCH69607.1"/>
    <property type="molecule type" value="Genomic_DNA"/>
</dbReference>
<dbReference type="OrthoDB" id="8451629at2"/>
<dbReference type="Pfam" id="PF10006">
    <property type="entry name" value="DUF2249"/>
    <property type="match status" value="1"/>
</dbReference>
<gene>
    <name evidence="3" type="ORF">BN10_250002</name>
</gene>
<sequence length="242" mass="25863">MGREGLGEHPVVAPDAGPGALDREHRAGGDGRGIPMRGTSPTRWRLRGDLDQSDPLQRCEGGTHAVRVDPEALGEGVDSGVGVLRGADQGQQDLSPNPDQGRRRVRGRDRAEGSLVDHVLSHTTECNKMLSSRHSATRPPPHERPTMEQIPLTEKSSASCGCGCAHEDGAPELDVRAIPHAIRHATVFGALGAIKPGQSMVLVAPHDPKPLLAQIADREQGTISVTYLDEGPEAWRLKLTRA</sequence>
<reference evidence="3 4" key="1">
    <citation type="journal article" date="2013" name="ISME J.">
        <title>A metabolic model for members of the genus Tetrasphaera involved in enhanced biological phosphorus removal.</title>
        <authorList>
            <person name="Kristiansen R."/>
            <person name="Nguyen H.T.T."/>
            <person name="Saunders A.M."/>
            <person name="Nielsen J.L."/>
            <person name="Wimmer R."/>
            <person name="Le V.Q."/>
            <person name="McIlroy S.J."/>
            <person name="Petrovski S."/>
            <person name="Seviour R.J."/>
            <person name="Calteau A."/>
            <person name="Nielsen K.L."/>
            <person name="Nielsen P.H."/>
        </authorList>
    </citation>
    <scope>NUCLEOTIDE SEQUENCE [LARGE SCALE GENOMIC DNA]</scope>
    <source>
        <strain evidence="3 4">Lp2</strain>
    </source>
</reference>
<dbReference type="InterPro" id="IPR018720">
    <property type="entry name" value="DUF2249"/>
</dbReference>
<evidence type="ECO:0000313" key="3">
    <source>
        <dbReference type="EMBL" id="CCH69607.1"/>
    </source>
</evidence>
<evidence type="ECO:0000256" key="1">
    <source>
        <dbReference type="SAM" id="MobiDB-lite"/>
    </source>
</evidence>
<keyword evidence="4" id="KW-1185">Reference proteome</keyword>
<dbReference type="HOGENOM" id="CLU_1146743_0_0_11"/>
<dbReference type="STRING" id="1193181.BN10_250002"/>
<feature type="region of interest" description="Disordered" evidence="1">
    <location>
        <begin position="1"/>
        <end position="111"/>
    </location>
</feature>
<dbReference type="Proteomes" id="UP000013167">
    <property type="component" value="Unassembled WGS sequence"/>
</dbReference>
<dbReference type="AlphaFoldDB" id="N0DYR8"/>
<dbReference type="eggNOG" id="COG4309">
    <property type="taxonomic scope" value="Bacteria"/>
</dbReference>
<proteinExistence type="predicted"/>
<accession>N0DYR8</accession>
<organism evidence="3 4">
    <name type="scientific">Phycicoccus elongatus Lp2</name>
    <dbReference type="NCBI Taxonomy" id="1193181"/>
    <lineage>
        <taxon>Bacteria</taxon>
        <taxon>Bacillati</taxon>
        <taxon>Actinomycetota</taxon>
        <taxon>Actinomycetes</taxon>
        <taxon>Micrococcales</taxon>
        <taxon>Intrasporangiaceae</taxon>
        <taxon>Phycicoccus</taxon>
    </lineage>
</organism>
<evidence type="ECO:0000259" key="2">
    <source>
        <dbReference type="Pfam" id="PF10006"/>
    </source>
</evidence>
<name>N0DYR8_9MICO</name>
<feature type="domain" description="DUF2249" evidence="2">
    <location>
        <begin position="172"/>
        <end position="241"/>
    </location>
</feature>